<keyword evidence="4" id="KW-1185">Reference proteome</keyword>
<reference evidence="3" key="1">
    <citation type="submission" date="2023-06" db="EMBL/GenBank/DDBJ databases">
        <title>Genomic analysis of the entomopathogenic nematode Steinernema hermaphroditum.</title>
        <authorList>
            <person name="Schwarz E.M."/>
            <person name="Heppert J.K."/>
            <person name="Baniya A."/>
            <person name="Schwartz H.T."/>
            <person name="Tan C.-H."/>
            <person name="Antoshechkin I."/>
            <person name="Sternberg P.W."/>
            <person name="Goodrich-Blair H."/>
            <person name="Dillman A.R."/>
        </authorList>
    </citation>
    <scope>NUCLEOTIDE SEQUENCE</scope>
    <source>
        <strain evidence="3">PS9179</strain>
        <tissue evidence="3">Whole animal</tissue>
    </source>
</reference>
<accession>A0AA39IA21</accession>
<evidence type="ECO:0000313" key="3">
    <source>
        <dbReference type="EMBL" id="KAK0420591.1"/>
    </source>
</evidence>
<organism evidence="3 4">
    <name type="scientific">Steinernema hermaphroditum</name>
    <dbReference type="NCBI Taxonomy" id="289476"/>
    <lineage>
        <taxon>Eukaryota</taxon>
        <taxon>Metazoa</taxon>
        <taxon>Ecdysozoa</taxon>
        <taxon>Nematoda</taxon>
        <taxon>Chromadorea</taxon>
        <taxon>Rhabditida</taxon>
        <taxon>Tylenchina</taxon>
        <taxon>Panagrolaimomorpha</taxon>
        <taxon>Strongyloidoidea</taxon>
        <taxon>Steinernematidae</taxon>
        <taxon>Steinernema</taxon>
    </lineage>
</organism>
<evidence type="ECO:0000256" key="2">
    <source>
        <dbReference type="SAM" id="Phobius"/>
    </source>
</evidence>
<sequence>MSCSIAMFAAFYAELGVAALLIVALVIILFVERAVVKWVLGGRKQQPYEPLPTEPAPRVSDKDSPAPSTNQPA</sequence>
<gene>
    <name evidence="3" type="ORF">QR680_014777</name>
</gene>
<feature type="transmembrane region" description="Helical" evidence="2">
    <location>
        <begin position="6"/>
        <end position="31"/>
    </location>
</feature>
<keyword evidence="2" id="KW-1133">Transmembrane helix</keyword>
<evidence type="ECO:0000256" key="1">
    <source>
        <dbReference type="SAM" id="MobiDB-lite"/>
    </source>
</evidence>
<keyword evidence="2" id="KW-0472">Membrane</keyword>
<dbReference type="Proteomes" id="UP001175271">
    <property type="component" value="Unassembled WGS sequence"/>
</dbReference>
<feature type="region of interest" description="Disordered" evidence="1">
    <location>
        <begin position="45"/>
        <end position="73"/>
    </location>
</feature>
<name>A0AA39IA21_9BILA</name>
<proteinExistence type="predicted"/>
<dbReference type="EMBL" id="JAUCMV010000002">
    <property type="protein sequence ID" value="KAK0420591.1"/>
    <property type="molecule type" value="Genomic_DNA"/>
</dbReference>
<evidence type="ECO:0000313" key="4">
    <source>
        <dbReference type="Proteomes" id="UP001175271"/>
    </source>
</evidence>
<dbReference type="AlphaFoldDB" id="A0AA39IA21"/>
<keyword evidence="2" id="KW-0812">Transmembrane</keyword>
<protein>
    <submittedName>
        <fullName evidence="3">Uncharacterized protein</fullName>
    </submittedName>
</protein>
<comment type="caution">
    <text evidence="3">The sequence shown here is derived from an EMBL/GenBank/DDBJ whole genome shotgun (WGS) entry which is preliminary data.</text>
</comment>